<dbReference type="Pfam" id="PF00665">
    <property type="entry name" value="rve"/>
    <property type="match status" value="1"/>
</dbReference>
<dbReference type="AlphaFoldDB" id="A0A818BJS9"/>
<evidence type="ECO:0000313" key="3">
    <source>
        <dbReference type="Proteomes" id="UP000663833"/>
    </source>
</evidence>
<name>A0A818BJS9_9BILA</name>
<dbReference type="InterPro" id="IPR050900">
    <property type="entry name" value="Transposase_IS3/IS150/IS904"/>
</dbReference>
<dbReference type="PROSITE" id="PS50994">
    <property type="entry name" value="INTEGRASE"/>
    <property type="match status" value="1"/>
</dbReference>
<dbReference type="InterPro" id="IPR012337">
    <property type="entry name" value="RNaseH-like_sf"/>
</dbReference>
<dbReference type="InterPro" id="IPR001584">
    <property type="entry name" value="Integrase_cat-core"/>
</dbReference>
<organism evidence="2 3">
    <name type="scientific">Rotaria socialis</name>
    <dbReference type="NCBI Taxonomy" id="392032"/>
    <lineage>
        <taxon>Eukaryota</taxon>
        <taxon>Metazoa</taxon>
        <taxon>Spiralia</taxon>
        <taxon>Gnathifera</taxon>
        <taxon>Rotifera</taxon>
        <taxon>Eurotatoria</taxon>
        <taxon>Bdelloidea</taxon>
        <taxon>Philodinida</taxon>
        <taxon>Philodinidae</taxon>
        <taxon>Rotaria</taxon>
    </lineage>
</organism>
<comment type="caution">
    <text evidence="2">The sequence shown here is derived from an EMBL/GenBank/DDBJ whole genome shotgun (WGS) entry which is preliminary data.</text>
</comment>
<dbReference type="PANTHER" id="PTHR46889">
    <property type="entry name" value="TRANSPOSASE INSF FOR INSERTION SEQUENCE IS3B-RELATED"/>
    <property type="match status" value="1"/>
</dbReference>
<proteinExistence type="predicted"/>
<dbReference type="EMBL" id="CAJNYD010002394">
    <property type="protein sequence ID" value="CAF3415929.1"/>
    <property type="molecule type" value="Genomic_DNA"/>
</dbReference>
<evidence type="ECO:0000259" key="1">
    <source>
        <dbReference type="PROSITE" id="PS50994"/>
    </source>
</evidence>
<dbReference type="InterPro" id="IPR036397">
    <property type="entry name" value="RNaseH_sf"/>
</dbReference>
<dbReference type="GO" id="GO:0003676">
    <property type="term" value="F:nucleic acid binding"/>
    <property type="evidence" value="ECO:0007669"/>
    <property type="project" value="InterPro"/>
</dbReference>
<reference evidence="2" key="1">
    <citation type="submission" date="2021-02" db="EMBL/GenBank/DDBJ databases">
        <authorList>
            <person name="Nowell W R."/>
        </authorList>
    </citation>
    <scope>NUCLEOTIDE SEQUENCE</scope>
</reference>
<dbReference type="PANTHER" id="PTHR46889:SF4">
    <property type="entry name" value="TRANSPOSASE INSO FOR INSERTION SEQUENCE ELEMENT IS911B-RELATED"/>
    <property type="match status" value="1"/>
</dbReference>
<protein>
    <recommendedName>
        <fullName evidence="1">Integrase catalytic domain-containing protein</fullName>
    </recommendedName>
</protein>
<feature type="domain" description="Integrase catalytic" evidence="1">
    <location>
        <begin position="247"/>
        <end position="417"/>
    </location>
</feature>
<gene>
    <name evidence="2" type="ORF">LUA448_LOCUS18964</name>
</gene>
<sequence length="444" mass="52079">MLILTIKWFFVCYFCRMNNYKSYHSAVKTSYALGIQNQVLPDSFIKTIPRSTTQNWKEISPDKFVGGEFASQIETDLEKVKIILDARVKKLTTAFYSFCRLYISIIEFIGKKNFEKIILQNKESVIDLVNNLPVEFNRDLVCKFLQITPHQFKIWNNNRLYKCALTAIGYCRKRFPNQISQKEINTLKSLMNRKRFNTWSIASVWGYAVKNSHISMSKASWYRYCLGLGISKKRKADKKERKRGSVEATRPNQIWHIDVTEFKTINNVKFYIHTVLDNFSRKILAYTISRDKTAKTRLASIKEAILTQFRTEIPVSELDLIADGGPENDNFRIRNLINHSKSTVNIHLKIAQKDVVFSNSMIEGNFKILKQHLRKRGEIFSNTIIKEIDFFVKDYNQVRPHYVHSIYTPDEVHENPECVNVKPVLERINKERQEANRKFCCKIL</sequence>
<accession>A0A818BJS9</accession>
<dbReference type="Gene3D" id="3.30.420.10">
    <property type="entry name" value="Ribonuclease H-like superfamily/Ribonuclease H"/>
    <property type="match status" value="1"/>
</dbReference>
<evidence type="ECO:0000313" key="2">
    <source>
        <dbReference type="EMBL" id="CAF3415929.1"/>
    </source>
</evidence>
<dbReference type="SUPFAM" id="SSF53098">
    <property type="entry name" value="Ribonuclease H-like"/>
    <property type="match status" value="1"/>
</dbReference>
<dbReference type="GO" id="GO:0015074">
    <property type="term" value="P:DNA integration"/>
    <property type="evidence" value="ECO:0007669"/>
    <property type="project" value="InterPro"/>
</dbReference>
<dbReference type="Proteomes" id="UP000663833">
    <property type="component" value="Unassembled WGS sequence"/>
</dbReference>